<dbReference type="Pfam" id="PF00046">
    <property type="entry name" value="Homeodomain"/>
    <property type="match status" value="1"/>
</dbReference>
<dbReference type="GO" id="GO:0009952">
    <property type="term" value="P:anterior/posterior pattern specification"/>
    <property type="evidence" value="ECO:0007669"/>
    <property type="project" value="TreeGrafter"/>
</dbReference>
<accession>A0A8C3C0T8</accession>
<dbReference type="SMART" id="SM00389">
    <property type="entry name" value="HOX"/>
    <property type="match status" value="1"/>
</dbReference>
<dbReference type="InterPro" id="IPR017112">
    <property type="entry name" value="HXA9/HXB9/HXC9"/>
</dbReference>
<evidence type="ECO:0000313" key="14">
    <source>
        <dbReference type="Proteomes" id="UP000694556"/>
    </source>
</evidence>
<keyword evidence="4" id="KW-0805">Transcription regulation</keyword>
<feature type="compositionally biased region" description="Low complexity" evidence="11">
    <location>
        <begin position="23"/>
        <end position="32"/>
    </location>
</feature>
<dbReference type="Gene3D" id="1.10.10.60">
    <property type="entry name" value="Homeodomain-like"/>
    <property type="match status" value="1"/>
</dbReference>
<keyword evidence="14" id="KW-1185">Reference proteome</keyword>
<dbReference type="FunFam" id="1.10.10.60:FF:000018">
    <property type="entry name" value="Homeobox A10"/>
    <property type="match status" value="1"/>
</dbReference>
<dbReference type="CDD" id="cd00086">
    <property type="entry name" value="homeodomain"/>
    <property type="match status" value="1"/>
</dbReference>
<organism evidence="13 14">
    <name type="scientific">Cairina moschata</name>
    <name type="common">Muscovy duck</name>
    <dbReference type="NCBI Taxonomy" id="8855"/>
    <lineage>
        <taxon>Eukaryota</taxon>
        <taxon>Metazoa</taxon>
        <taxon>Chordata</taxon>
        <taxon>Craniata</taxon>
        <taxon>Vertebrata</taxon>
        <taxon>Euteleostomi</taxon>
        <taxon>Archelosauria</taxon>
        <taxon>Archosauria</taxon>
        <taxon>Dinosauria</taxon>
        <taxon>Saurischia</taxon>
        <taxon>Theropoda</taxon>
        <taxon>Coelurosauria</taxon>
        <taxon>Aves</taxon>
        <taxon>Neognathae</taxon>
        <taxon>Galloanserae</taxon>
        <taxon>Anseriformes</taxon>
        <taxon>Anatidae</taxon>
        <taxon>Anatinae</taxon>
        <taxon>Cairina</taxon>
    </lineage>
</organism>
<evidence type="ECO:0000256" key="3">
    <source>
        <dbReference type="ARBA" id="ARBA00022473"/>
    </source>
</evidence>
<dbReference type="GO" id="GO:0048704">
    <property type="term" value="P:embryonic skeletal system morphogenesis"/>
    <property type="evidence" value="ECO:0007669"/>
    <property type="project" value="TreeGrafter"/>
</dbReference>
<dbReference type="PROSITE" id="PS00027">
    <property type="entry name" value="HOMEOBOX_1"/>
    <property type="match status" value="1"/>
</dbReference>
<comment type="subcellular location">
    <subcellularLocation>
        <location evidence="1 9 10">Nucleus</location>
    </subcellularLocation>
</comment>
<dbReference type="PANTHER" id="PTHR45970">
    <property type="entry name" value="AGAP004664-PA"/>
    <property type="match status" value="1"/>
</dbReference>
<feature type="domain" description="Homeobox" evidence="12">
    <location>
        <begin position="103"/>
        <end position="163"/>
    </location>
</feature>
<dbReference type="GO" id="GO:0005634">
    <property type="term" value="C:nucleus"/>
    <property type="evidence" value="ECO:0007669"/>
    <property type="project" value="UniProtKB-SubCell"/>
</dbReference>
<reference evidence="13" key="3">
    <citation type="submission" date="2025-09" db="UniProtKB">
        <authorList>
            <consortium name="Ensembl"/>
        </authorList>
    </citation>
    <scope>IDENTIFICATION</scope>
</reference>
<keyword evidence="5 9" id="KW-0238">DNA-binding</keyword>
<feature type="DNA-binding region" description="Homeobox" evidence="9">
    <location>
        <begin position="105"/>
        <end position="164"/>
    </location>
</feature>
<dbReference type="InterPro" id="IPR020479">
    <property type="entry name" value="HD_metazoa"/>
</dbReference>
<dbReference type="GO" id="GO:0000978">
    <property type="term" value="F:RNA polymerase II cis-regulatory region sequence-specific DNA binding"/>
    <property type="evidence" value="ECO:0007669"/>
    <property type="project" value="TreeGrafter"/>
</dbReference>
<evidence type="ECO:0000256" key="4">
    <source>
        <dbReference type="ARBA" id="ARBA00023015"/>
    </source>
</evidence>
<name>A0A8C3C0T8_CAIMO</name>
<reference evidence="13" key="2">
    <citation type="submission" date="2025-08" db="UniProtKB">
        <authorList>
            <consortium name="Ensembl"/>
        </authorList>
    </citation>
    <scope>IDENTIFICATION</scope>
</reference>
<dbReference type="AlphaFoldDB" id="A0A8C3C0T8"/>
<dbReference type="PROSITE" id="PS50071">
    <property type="entry name" value="HOMEOBOX_2"/>
    <property type="match status" value="1"/>
</dbReference>
<evidence type="ECO:0000256" key="8">
    <source>
        <dbReference type="ARBA" id="ARBA00023242"/>
    </source>
</evidence>
<dbReference type="PANTHER" id="PTHR45970:SF3">
    <property type="entry name" value="HOMEOBOX PROTEIN HOX-A9"/>
    <property type="match status" value="1"/>
</dbReference>
<keyword evidence="7" id="KW-0804">Transcription</keyword>
<dbReference type="SUPFAM" id="SSF46689">
    <property type="entry name" value="Homeodomain-like"/>
    <property type="match status" value="1"/>
</dbReference>
<keyword evidence="3" id="KW-0217">Developmental protein</keyword>
<evidence type="ECO:0000256" key="11">
    <source>
        <dbReference type="SAM" id="MobiDB-lite"/>
    </source>
</evidence>
<keyword evidence="8 9" id="KW-0539">Nucleus</keyword>
<evidence type="ECO:0000256" key="9">
    <source>
        <dbReference type="PROSITE-ProRule" id="PRU00108"/>
    </source>
</evidence>
<evidence type="ECO:0000256" key="5">
    <source>
        <dbReference type="ARBA" id="ARBA00023125"/>
    </source>
</evidence>
<dbReference type="InterPro" id="IPR009057">
    <property type="entry name" value="Homeodomain-like_sf"/>
</dbReference>
<evidence type="ECO:0000256" key="6">
    <source>
        <dbReference type="ARBA" id="ARBA00023155"/>
    </source>
</evidence>
<evidence type="ECO:0000256" key="10">
    <source>
        <dbReference type="RuleBase" id="RU000682"/>
    </source>
</evidence>
<evidence type="ECO:0000256" key="7">
    <source>
        <dbReference type="ARBA" id="ARBA00023163"/>
    </source>
</evidence>
<evidence type="ECO:0000259" key="12">
    <source>
        <dbReference type="PROSITE" id="PS50071"/>
    </source>
</evidence>
<reference evidence="13" key="1">
    <citation type="submission" date="2018-09" db="EMBL/GenBank/DDBJ databases">
        <title>Common duck and Muscovy duck high density SNP chip.</title>
        <authorList>
            <person name="Vignal A."/>
            <person name="Thebault N."/>
            <person name="Warren W.C."/>
        </authorList>
    </citation>
    <scope>NUCLEOTIDE SEQUENCE [LARGE SCALE GENOMIC DNA]</scope>
</reference>
<keyword evidence="6 9" id="KW-0371">Homeobox</keyword>
<sequence>MCPSGYISLRSKADNRELEQKTNKNPNQQQPKSMGEEKECFVDRVCLSCREGNQKLCSPSSLIWRSPAQRGILAVSLRGDIFLHGRETSGCWDNPAANWLHARSTRKKRCPYTKHQTLELEKEFLFNMYLTRDRRYEVARLLNLTERQVKIWFQNRRMKMKKINKDRAKDE</sequence>
<dbReference type="GO" id="GO:0009954">
    <property type="term" value="P:proximal/distal pattern formation"/>
    <property type="evidence" value="ECO:0007669"/>
    <property type="project" value="TreeGrafter"/>
</dbReference>
<dbReference type="Ensembl" id="ENSCMMT00000015039.1">
    <property type="protein sequence ID" value="ENSCMMP00000013640.1"/>
    <property type="gene ID" value="ENSCMMG00000008697.1"/>
</dbReference>
<dbReference type="GO" id="GO:0000981">
    <property type="term" value="F:DNA-binding transcription factor activity, RNA polymerase II-specific"/>
    <property type="evidence" value="ECO:0007669"/>
    <property type="project" value="InterPro"/>
</dbReference>
<evidence type="ECO:0000313" key="13">
    <source>
        <dbReference type="Ensembl" id="ENSCMMP00000013640.1"/>
    </source>
</evidence>
<proteinExistence type="inferred from homology"/>
<dbReference type="InterPro" id="IPR017970">
    <property type="entry name" value="Homeobox_CS"/>
</dbReference>
<evidence type="ECO:0000256" key="1">
    <source>
        <dbReference type="ARBA" id="ARBA00004123"/>
    </source>
</evidence>
<feature type="region of interest" description="Disordered" evidence="11">
    <location>
        <begin position="13"/>
        <end position="36"/>
    </location>
</feature>
<dbReference type="InterPro" id="IPR001356">
    <property type="entry name" value="HD"/>
</dbReference>
<evidence type="ECO:0000256" key="2">
    <source>
        <dbReference type="ARBA" id="ARBA00006317"/>
    </source>
</evidence>
<comment type="similarity">
    <text evidence="2">Belongs to the Abd-B homeobox family.</text>
</comment>
<feature type="compositionally biased region" description="Basic and acidic residues" evidence="11">
    <location>
        <begin position="13"/>
        <end position="22"/>
    </location>
</feature>
<dbReference type="Proteomes" id="UP000694556">
    <property type="component" value="Chromosome 2"/>
</dbReference>
<protein>
    <recommendedName>
        <fullName evidence="12">Homeobox domain-containing protein</fullName>
    </recommendedName>
</protein>
<dbReference type="PRINTS" id="PR00024">
    <property type="entry name" value="HOMEOBOX"/>
</dbReference>